<keyword evidence="2" id="KW-1185">Reference proteome</keyword>
<sequence length="54" mass="6289">NYKSKGNKQKGLYRNKVNTINYNSYNKLIEYNISFIGTIFSPYKKLSFIGAFSI</sequence>
<reference evidence="2" key="2">
    <citation type="submission" date="2015-01" db="EMBL/GenBank/DDBJ databases">
        <title>Evolutionary Origins and Diversification of the Mycorrhizal Mutualists.</title>
        <authorList>
            <consortium name="DOE Joint Genome Institute"/>
            <consortium name="Mycorrhizal Genomics Consortium"/>
            <person name="Kohler A."/>
            <person name="Kuo A."/>
            <person name="Nagy L.G."/>
            <person name="Floudas D."/>
            <person name="Copeland A."/>
            <person name="Barry K.W."/>
            <person name="Cichocki N."/>
            <person name="Veneault-Fourrey C."/>
            <person name="LaButti K."/>
            <person name="Lindquist E.A."/>
            <person name="Lipzen A."/>
            <person name="Lundell T."/>
            <person name="Morin E."/>
            <person name="Murat C."/>
            <person name="Riley R."/>
            <person name="Ohm R."/>
            <person name="Sun H."/>
            <person name="Tunlid A."/>
            <person name="Henrissat B."/>
            <person name="Grigoriev I.V."/>
            <person name="Hibbett D.S."/>
            <person name="Martin F."/>
        </authorList>
    </citation>
    <scope>NUCLEOTIDE SEQUENCE [LARGE SCALE GENOMIC DNA]</scope>
    <source>
        <strain evidence="2">Zn</strain>
    </source>
</reference>
<dbReference type="EMBL" id="KN832884">
    <property type="protein sequence ID" value="KIM96254.1"/>
    <property type="molecule type" value="Genomic_DNA"/>
</dbReference>
<dbReference type="InParanoid" id="A0A0C3GYK7"/>
<feature type="non-terminal residue" evidence="1">
    <location>
        <position position="1"/>
    </location>
</feature>
<protein>
    <submittedName>
        <fullName evidence="1">Uncharacterized protein</fullName>
    </submittedName>
</protein>
<reference evidence="1 2" key="1">
    <citation type="submission" date="2014-04" db="EMBL/GenBank/DDBJ databases">
        <authorList>
            <consortium name="DOE Joint Genome Institute"/>
            <person name="Kuo A."/>
            <person name="Martino E."/>
            <person name="Perotto S."/>
            <person name="Kohler A."/>
            <person name="Nagy L.G."/>
            <person name="Floudas D."/>
            <person name="Copeland A."/>
            <person name="Barry K.W."/>
            <person name="Cichocki N."/>
            <person name="Veneault-Fourrey C."/>
            <person name="LaButti K."/>
            <person name="Lindquist E.A."/>
            <person name="Lipzen A."/>
            <person name="Lundell T."/>
            <person name="Morin E."/>
            <person name="Murat C."/>
            <person name="Sun H."/>
            <person name="Tunlid A."/>
            <person name="Henrissat B."/>
            <person name="Grigoriev I.V."/>
            <person name="Hibbett D.S."/>
            <person name="Martin F."/>
            <person name="Nordberg H.P."/>
            <person name="Cantor M.N."/>
            <person name="Hua S.X."/>
        </authorList>
    </citation>
    <scope>NUCLEOTIDE SEQUENCE [LARGE SCALE GENOMIC DNA]</scope>
    <source>
        <strain evidence="1 2">Zn</strain>
    </source>
</reference>
<name>A0A0C3GYK7_OIDMZ</name>
<gene>
    <name evidence="1" type="ORF">OIDMADRAFT_132496</name>
</gene>
<dbReference type="HOGENOM" id="CLU_3056053_0_0_1"/>
<organism evidence="1 2">
    <name type="scientific">Oidiodendron maius (strain Zn)</name>
    <dbReference type="NCBI Taxonomy" id="913774"/>
    <lineage>
        <taxon>Eukaryota</taxon>
        <taxon>Fungi</taxon>
        <taxon>Dikarya</taxon>
        <taxon>Ascomycota</taxon>
        <taxon>Pezizomycotina</taxon>
        <taxon>Leotiomycetes</taxon>
        <taxon>Leotiomycetes incertae sedis</taxon>
        <taxon>Myxotrichaceae</taxon>
        <taxon>Oidiodendron</taxon>
    </lineage>
</organism>
<dbReference type="Proteomes" id="UP000054321">
    <property type="component" value="Unassembled WGS sequence"/>
</dbReference>
<accession>A0A0C3GYK7</accession>
<evidence type="ECO:0000313" key="2">
    <source>
        <dbReference type="Proteomes" id="UP000054321"/>
    </source>
</evidence>
<proteinExistence type="predicted"/>
<evidence type="ECO:0000313" key="1">
    <source>
        <dbReference type="EMBL" id="KIM96254.1"/>
    </source>
</evidence>
<dbReference type="AlphaFoldDB" id="A0A0C3GYK7"/>